<evidence type="ECO:0000313" key="12">
    <source>
        <dbReference type="EMBL" id="CAH3040908.1"/>
    </source>
</evidence>
<evidence type="ECO:0000259" key="11">
    <source>
        <dbReference type="Pfam" id="PF10497"/>
    </source>
</evidence>
<feature type="compositionally biased region" description="Basic residues" evidence="10">
    <location>
        <begin position="131"/>
        <end position="142"/>
    </location>
</feature>
<keyword evidence="3" id="KW-0963">Cytoplasm</keyword>
<dbReference type="EMBL" id="CALNXI010000725">
    <property type="protein sequence ID" value="CAH3040908.1"/>
    <property type="molecule type" value="Genomic_DNA"/>
</dbReference>
<feature type="compositionally biased region" description="Acidic residues" evidence="10">
    <location>
        <begin position="81"/>
        <end position="92"/>
    </location>
</feature>
<comment type="subcellular location">
    <subcellularLocation>
        <location evidence="2">Cytoplasm</location>
    </subcellularLocation>
    <subcellularLocation>
        <location evidence="1">Nucleus</location>
    </subcellularLocation>
</comment>
<keyword evidence="13" id="KW-1185">Reference proteome</keyword>
<evidence type="ECO:0000256" key="3">
    <source>
        <dbReference type="ARBA" id="ARBA00022490"/>
    </source>
</evidence>
<feature type="region of interest" description="Disordered" evidence="10">
    <location>
        <begin position="108"/>
        <end position="148"/>
    </location>
</feature>
<accession>A0ABN8N3V5</accession>
<keyword evidence="7" id="KW-0805">Transcription regulation</keyword>
<evidence type="ECO:0000256" key="8">
    <source>
        <dbReference type="ARBA" id="ARBA00023163"/>
    </source>
</evidence>
<protein>
    <recommendedName>
        <fullName evidence="11">Zinc-finger domain-containing protein</fullName>
    </recommendedName>
</protein>
<proteinExistence type="predicted"/>
<keyword evidence="6" id="KW-0832">Ubl conjugation</keyword>
<feature type="domain" description="Zinc-finger" evidence="11">
    <location>
        <begin position="165"/>
        <end position="263"/>
    </location>
</feature>
<feature type="compositionally biased region" description="Basic residues" evidence="10">
    <location>
        <begin position="62"/>
        <end position="72"/>
    </location>
</feature>
<dbReference type="PANTHER" id="PTHR31169">
    <property type="entry name" value="OS05G0300700 PROTEIN"/>
    <property type="match status" value="1"/>
</dbReference>
<dbReference type="PANTHER" id="PTHR31169:SF8">
    <property type="entry name" value="ZINC-FINGER DOMAIN OF MONOAMINE-OXIDASE A REPRESSOR R1 PROTEIN"/>
    <property type="match status" value="1"/>
</dbReference>
<keyword evidence="8" id="KW-0804">Transcription</keyword>
<evidence type="ECO:0000256" key="5">
    <source>
        <dbReference type="ARBA" id="ARBA00022553"/>
    </source>
</evidence>
<sequence>MPVTQEESEYEKQRRLRIAENQAMIDSLFPKELKLPALSCAKSPKAGRVKKRRSDIPDILLPRRKLPKRKARSYVSKYDSDNEDAEDVENAEENVYSPNTMIVKLWPSLHNKRGRRGSSASDSEDSGGSSPKRKRRSPKRQPKPAIEISEEDLILVAERVADKNYDAENGTTCHQCRQKTDDLKTACRNPACVGVRGQFCGPCLRNRYGEDAKKALMDPAWDCPPCRGICNCSFCMKKRGRRCTGIMIHLAKERGYNDVKSFLGD</sequence>
<comment type="caution">
    <text evidence="12">The sequence shown here is derived from an EMBL/GenBank/DDBJ whole genome shotgun (WGS) entry which is preliminary data.</text>
</comment>
<evidence type="ECO:0000256" key="1">
    <source>
        <dbReference type="ARBA" id="ARBA00004123"/>
    </source>
</evidence>
<name>A0ABN8N3V5_9CNID</name>
<evidence type="ECO:0000256" key="7">
    <source>
        <dbReference type="ARBA" id="ARBA00023015"/>
    </source>
</evidence>
<dbReference type="Pfam" id="PF10497">
    <property type="entry name" value="zf-4CXXC_R1"/>
    <property type="match status" value="1"/>
</dbReference>
<keyword evidence="5" id="KW-0597">Phosphoprotein</keyword>
<evidence type="ECO:0000256" key="10">
    <source>
        <dbReference type="SAM" id="MobiDB-lite"/>
    </source>
</evidence>
<gene>
    <name evidence="12" type="ORF">PEVE_00040143</name>
</gene>
<evidence type="ECO:0000256" key="6">
    <source>
        <dbReference type="ARBA" id="ARBA00022843"/>
    </source>
</evidence>
<evidence type="ECO:0000313" key="13">
    <source>
        <dbReference type="Proteomes" id="UP001159427"/>
    </source>
</evidence>
<dbReference type="Proteomes" id="UP001159427">
    <property type="component" value="Unassembled WGS sequence"/>
</dbReference>
<evidence type="ECO:0000256" key="9">
    <source>
        <dbReference type="ARBA" id="ARBA00023242"/>
    </source>
</evidence>
<keyword evidence="4" id="KW-1017">Isopeptide bond</keyword>
<organism evidence="12 13">
    <name type="scientific">Porites evermanni</name>
    <dbReference type="NCBI Taxonomy" id="104178"/>
    <lineage>
        <taxon>Eukaryota</taxon>
        <taxon>Metazoa</taxon>
        <taxon>Cnidaria</taxon>
        <taxon>Anthozoa</taxon>
        <taxon>Hexacorallia</taxon>
        <taxon>Scleractinia</taxon>
        <taxon>Fungiina</taxon>
        <taxon>Poritidae</taxon>
        <taxon>Porites</taxon>
    </lineage>
</organism>
<dbReference type="InterPro" id="IPR018866">
    <property type="entry name" value="Znf-4CXXC_R1"/>
</dbReference>
<feature type="region of interest" description="Disordered" evidence="10">
    <location>
        <begin position="41"/>
        <end position="93"/>
    </location>
</feature>
<reference evidence="12 13" key="1">
    <citation type="submission" date="2022-05" db="EMBL/GenBank/DDBJ databases">
        <authorList>
            <consortium name="Genoscope - CEA"/>
            <person name="William W."/>
        </authorList>
    </citation>
    <scope>NUCLEOTIDE SEQUENCE [LARGE SCALE GENOMIC DNA]</scope>
</reference>
<evidence type="ECO:0000256" key="2">
    <source>
        <dbReference type="ARBA" id="ARBA00004496"/>
    </source>
</evidence>
<evidence type="ECO:0000256" key="4">
    <source>
        <dbReference type="ARBA" id="ARBA00022499"/>
    </source>
</evidence>
<dbReference type="InterPro" id="IPR040221">
    <property type="entry name" value="CDCA7/CDA7L"/>
</dbReference>
<keyword evidence="9" id="KW-0539">Nucleus</keyword>
<feature type="compositionally biased region" description="Low complexity" evidence="10">
    <location>
        <begin position="117"/>
        <end position="130"/>
    </location>
</feature>